<keyword evidence="3" id="KW-1003">Cell membrane</keyword>
<dbReference type="GO" id="GO:0005886">
    <property type="term" value="C:plasma membrane"/>
    <property type="evidence" value="ECO:0007669"/>
    <property type="project" value="UniProtKB-SubCell"/>
</dbReference>
<feature type="transmembrane region" description="Helical" evidence="10">
    <location>
        <begin position="20"/>
        <end position="42"/>
    </location>
</feature>
<keyword evidence="4" id="KW-0997">Cell inner membrane</keyword>
<organism evidence="11 12">
    <name type="scientific">Sphaerobacter thermophilus (strain ATCC 49802 / DSM 20745 / KCCM 41009 / NCIMB 13125 / S 6022)</name>
    <dbReference type="NCBI Taxonomy" id="479434"/>
    <lineage>
        <taxon>Bacteria</taxon>
        <taxon>Pseudomonadati</taxon>
        <taxon>Thermomicrobiota</taxon>
        <taxon>Thermomicrobia</taxon>
        <taxon>Sphaerobacterales</taxon>
        <taxon>Sphaerobacterineae</taxon>
        <taxon>Sphaerobacteraceae</taxon>
        <taxon>Sphaerobacter</taxon>
    </lineage>
</organism>
<dbReference type="Pfam" id="PF02653">
    <property type="entry name" value="BPD_transp_2"/>
    <property type="match status" value="1"/>
</dbReference>
<dbReference type="GO" id="GO:0042941">
    <property type="term" value="P:D-alanine transmembrane transport"/>
    <property type="evidence" value="ECO:0007669"/>
    <property type="project" value="TreeGrafter"/>
</dbReference>
<dbReference type="AlphaFoldDB" id="D1C6F3"/>
<gene>
    <name evidence="11" type="ordered locus">Sthe_2152</name>
</gene>
<dbReference type="GO" id="GO:0015190">
    <property type="term" value="F:L-leucine transmembrane transporter activity"/>
    <property type="evidence" value="ECO:0007669"/>
    <property type="project" value="TreeGrafter"/>
</dbReference>
<accession>D1C6F3</accession>
<evidence type="ECO:0000256" key="10">
    <source>
        <dbReference type="SAM" id="Phobius"/>
    </source>
</evidence>
<reference evidence="12" key="1">
    <citation type="submission" date="2009-11" db="EMBL/GenBank/DDBJ databases">
        <title>The complete chromosome 1 of Sphaerobacter thermophilus DSM 20745.</title>
        <authorList>
            <person name="Lucas S."/>
            <person name="Copeland A."/>
            <person name="Lapidus A."/>
            <person name="Glavina del Rio T."/>
            <person name="Dalin E."/>
            <person name="Tice H."/>
            <person name="Bruce D."/>
            <person name="Goodwin L."/>
            <person name="Pitluck S."/>
            <person name="Kyrpides N."/>
            <person name="Mavromatis K."/>
            <person name="Ivanova N."/>
            <person name="Mikhailova N."/>
            <person name="LaButti K.M."/>
            <person name="Clum A."/>
            <person name="Sun H.I."/>
            <person name="Brettin T."/>
            <person name="Detter J.C."/>
            <person name="Han C."/>
            <person name="Larimer F."/>
            <person name="Land M."/>
            <person name="Hauser L."/>
            <person name="Markowitz V."/>
            <person name="Cheng J.F."/>
            <person name="Hugenholtz P."/>
            <person name="Woyke T."/>
            <person name="Wu D."/>
            <person name="Steenblock K."/>
            <person name="Schneider S."/>
            <person name="Pukall R."/>
            <person name="Goeker M."/>
            <person name="Klenk H.P."/>
            <person name="Eisen J.A."/>
        </authorList>
    </citation>
    <scope>NUCLEOTIDE SEQUENCE [LARGE SCALE GENOMIC DNA]</scope>
    <source>
        <strain evidence="12">ATCC 49802 / DSM 20745 / S 6022</strain>
    </source>
</reference>
<dbReference type="GO" id="GO:0015192">
    <property type="term" value="F:L-phenylalanine transmembrane transporter activity"/>
    <property type="evidence" value="ECO:0007669"/>
    <property type="project" value="TreeGrafter"/>
</dbReference>
<comment type="subcellular location">
    <subcellularLocation>
        <location evidence="1">Cell membrane</location>
        <topology evidence="1">Multi-pass membrane protein</topology>
    </subcellularLocation>
</comment>
<proteinExistence type="inferred from homology"/>
<dbReference type="InterPro" id="IPR052157">
    <property type="entry name" value="BCAA_transport_permease"/>
</dbReference>
<dbReference type="CDD" id="cd06582">
    <property type="entry name" value="TM_PBP1_LivH_like"/>
    <property type="match status" value="1"/>
</dbReference>
<evidence type="ECO:0000313" key="11">
    <source>
        <dbReference type="EMBL" id="ACZ39578.1"/>
    </source>
</evidence>
<reference evidence="11 12" key="2">
    <citation type="journal article" date="2010" name="Stand. Genomic Sci.">
        <title>Complete genome sequence of Desulfohalobium retbaense type strain (HR(100)).</title>
        <authorList>
            <person name="Spring S."/>
            <person name="Nolan M."/>
            <person name="Lapidus A."/>
            <person name="Glavina Del Rio T."/>
            <person name="Copeland A."/>
            <person name="Tice H."/>
            <person name="Cheng J.F."/>
            <person name="Lucas S."/>
            <person name="Land M."/>
            <person name="Chen F."/>
            <person name="Bruce D."/>
            <person name="Goodwin L."/>
            <person name="Pitluck S."/>
            <person name="Ivanova N."/>
            <person name="Mavromatis K."/>
            <person name="Mikhailova N."/>
            <person name="Pati A."/>
            <person name="Chen A."/>
            <person name="Palaniappan K."/>
            <person name="Hauser L."/>
            <person name="Chang Y.J."/>
            <person name="Jeffries C.D."/>
            <person name="Munk C."/>
            <person name="Kiss H."/>
            <person name="Chain P."/>
            <person name="Han C."/>
            <person name="Brettin T."/>
            <person name="Detter J.C."/>
            <person name="Schuler E."/>
            <person name="Goker M."/>
            <person name="Rohde M."/>
            <person name="Bristow J."/>
            <person name="Eisen J.A."/>
            <person name="Markowitz V."/>
            <person name="Hugenholtz P."/>
            <person name="Kyrpides N.C."/>
            <person name="Klenk H.P."/>
        </authorList>
    </citation>
    <scope>NUCLEOTIDE SEQUENCE [LARGE SCALE GENOMIC DNA]</scope>
    <source>
        <strain evidence="12">ATCC 49802 / DSM 20745 / S 6022</strain>
    </source>
</reference>
<feature type="transmembrane region" description="Helical" evidence="10">
    <location>
        <begin position="214"/>
        <end position="232"/>
    </location>
</feature>
<evidence type="ECO:0000256" key="4">
    <source>
        <dbReference type="ARBA" id="ARBA00022519"/>
    </source>
</evidence>
<feature type="transmembrane region" description="Helical" evidence="10">
    <location>
        <begin position="161"/>
        <end position="186"/>
    </location>
</feature>
<evidence type="ECO:0000256" key="3">
    <source>
        <dbReference type="ARBA" id="ARBA00022475"/>
    </source>
</evidence>
<dbReference type="InParanoid" id="D1C6F3"/>
<dbReference type="HOGENOM" id="CLU_039929_1_0_0"/>
<dbReference type="GO" id="GO:1903806">
    <property type="term" value="P:L-isoleucine import across plasma membrane"/>
    <property type="evidence" value="ECO:0007669"/>
    <property type="project" value="TreeGrafter"/>
</dbReference>
<dbReference type="InterPro" id="IPR001851">
    <property type="entry name" value="ABC_transp_permease"/>
</dbReference>
<evidence type="ECO:0000256" key="1">
    <source>
        <dbReference type="ARBA" id="ARBA00004651"/>
    </source>
</evidence>
<evidence type="ECO:0000256" key="9">
    <source>
        <dbReference type="ARBA" id="ARBA00037998"/>
    </source>
</evidence>
<evidence type="ECO:0000256" key="2">
    <source>
        <dbReference type="ARBA" id="ARBA00022448"/>
    </source>
</evidence>
<name>D1C6F3_SPHTD</name>
<feature type="transmembrane region" description="Helical" evidence="10">
    <location>
        <begin position="84"/>
        <end position="102"/>
    </location>
</feature>
<dbReference type="GO" id="GO:0005304">
    <property type="term" value="F:L-valine transmembrane transporter activity"/>
    <property type="evidence" value="ECO:0007669"/>
    <property type="project" value="TreeGrafter"/>
</dbReference>
<dbReference type="Proteomes" id="UP000002027">
    <property type="component" value="Chromosome 1"/>
</dbReference>
<feature type="transmembrane region" description="Helical" evidence="10">
    <location>
        <begin position="48"/>
        <end position="72"/>
    </location>
</feature>
<keyword evidence="12" id="KW-1185">Reference proteome</keyword>
<dbReference type="EMBL" id="CP001823">
    <property type="protein sequence ID" value="ACZ39578.1"/>
    <property type="molecule type" value="Genomic_DNA"/>
</dbReference>
<evidence type="ECO:0000256" key="5">
    <source>
        <dbReference type="ARBA" id="ARBA00022692"/>
    </source>
</evidence>
<comment type="similarity">
    <text evidence="9">Belongs to the binding-protein-dependent transport system permease family. LivHM subfamily.</text>
</comment>
<dbReference type="PANTHER" id="PTHR11795:SF371">
    <property type="entry name" value="HIGH-AFFINITY BRANCHED-CHAIN AMINO ACID TRANSPORT SYSTEM PERMEASE PROTEIN LIVH"/>
    <property type="match status" value="1"/>
</dbReference>
<keyword evidence="7 10" id="KW-1133">Transmembrane helix</keyword>
<dbReference type="OrthoDB" id="9807115at2"/>
<dbReference type="eggNOG" id="COG0559">
    <property type="taxonomic scope" value="Bacteria"/>
</dbReference>
<dbReference type="PANTHER" id="PTHR11795">
    <property type="entry name" value="BRANCHED-CHAIN AMINO ACID TRANSPORT SYSTEM PERMEASE PROTEIN LIVH"/>
    <property type="match status" value="1"/>
</dbReference>
<keyword evidence="2" id="KW-0813">Transport</keyword>
<keyword evidence="8 10" id="KW-0472">Membrane</keyword>
<evidence type="ECO:0000256" key="6">
    <source>
        <dbReference type="ARBA" id="ARBA00022970"/>
    </source>
</evidence>
<sequence length="359" mass="37651">MSTGTVSPRVETAPTRLGRLGDAAGSVVLFGAIGLFVIWSALTHPSQFVAGLVVGSVLALGALGLTLIYGVLKFAHFAHGDSMMLAAYLAFFALSGNLVGTRGTDVRLPWSFADLPGATERIWRFSFGYGLLLSIVVAAALSAVILILVDRWVYRPLRQRRAGLAIFAIVSLGVAIAMRSLVLMIWGPTPRFYVSGIRPTLQIPGGPRIPTDQLFIVAAAIVLAAVVYFLLYRTTTGRAMRAMADNPDLARVSGIDTEAVVRTTWLVSGGLIAVAGVLLALQSQLKPELGFILLLPVFAAAILGGIGSPHGALVGGLVVGVVQEVAVAVGPLSPGYKFSIAFVILILVILARPRGLFGA</sequence>
<feature type="transmembrane region" description="Helical" evidence="10">
    <location>
        <begin position="338"/>
        <end position="357"/>
    </location>
</feature>
<keyword evidence="5 10" id="KW-0812">Transmembrane</keyword>
<protein>
    <submittedName>
        <fullName evidence="11">Inner-membrane translocator</fullName>
    </submittedName>
</protein>
<dbReference type="STRING" id="479434.Sthe_2152"/>
<keyword evidence="6" id="KW-0029">Amino-acid transport</keyword>
<evidence type="ECO:0000313" key="12">
    <source>
        <dbReference type="Proteomes" id="UP000002027"/>
    </source>
</evidence>
<dbReference type="GO" id="GO:0015188">
    <property type="term" value="F:L-isoleucine transmembrane transporter activity"/>
    <property type="evidence" value="ECO:0007669"/>
    <property type="project" value="TreeGrafter"/>
</dbReference>
<feature type="transmembrane region" description="Helical" evidence="10">
    <location>
        <begin position="289"/>
        <end position="306"/>
    </location>
</feature>
<dbReference type="RefSeq" id="WP_012872624.1">
    <property type="nucleotide sequence ID" value="NC_013523.1"/>
</dbReference>
<dbReference type="KEGG" id="sti:Sthe_2152"/>
<evidence type="ECO:0000256" key="7">
    <source>
        <dbReference type="ARBA" id="ARBA00022989"/>
    </source>
</evidence>
<feature type="transmembrane region" description="Helical" evidence="10">
    <location>
        <begin position="265"/>
        <end position="283"/>
    </location>
</feature>
<dbReference type="GO" id="GO:0015808">
    <property type="term" value="P:L-alanine transport"/>
    <property type="evidence" value="ECO:0007669"/>
    <property type="project" value="TreeGrafter"/>
</dbReference>
<feature type="transmembrane region" description="Helical" evidence="10">
    <location>
        <begin position="122"/>
        <end position="149"/>
    </location>
</feature>
<evidence type="ECO:0000256" key="8">
    <source>
        <dbReference type="ARBA" id="ARBA00023136"/>
    </source>
</evidence>